<proteinExistence type="predicted"/>
<evidence type="ECO:0000313" key="3">
    <source>
        <dbReference type="Proteomes" id="UP000032254"/>
    </source>
</evidence>
<sequence>MAVRSFRGGGYGDLLGSPPMPGPVRVTVLVFAVLTLLFALATVHRLLVEDGSLGAAVFFATMAAACALVAGALAARRPWAAYPAYALSGLFAAASLGLFGAITIVGLGLLAWVLWSLNTRPAREWLSGRRRLR</sequence>
<feature type="transmembrane region" description="Helical" evidence="1">
    <location>
        <begin position="87"/>
        <end position="115"/>
    </location>
</feature>
<comment type="caution">
    <text evidence="2">The sequence shown here is derived from an EMBL/GenBank/DDBJ whole genome shotgun (WGS) entry which is preliminary data.</text>
</comment>
<keyword evidence="1" id="KW-0472">Membrane</keyword>
<evidence type="ECO:0008006" key="4">
    <source>
        <dbReference type="Google" id="ProtNLM"/>
    </source>
</evidence>
<dbReference type="Proteomes" id="UP000032254">
    <property type="component" value="Unassembled WGS sequence"/>
</dbReference>
<dbReference type="RefSeq" id="WP_043969212.1">
    <property type="nucleotide sequence ID" value="NZ_JBEZEN010000030.1"/>
</dbReference>
<keyword evidence="1" id="KW-0812">Transmembrane</keyword>
<accession>A0A0D0VML8</accession>
<dbReference type="OrthoDB" id="3393441at2"/>
<keyword evidence="3" id="KW-1185">Reference proteome</keyword>
<name>A0A0D0VML8_9ACTN</name>
<evidence type="ECO:0000313" key="2">
    <source>
        <dbReference type="EMBL" id="KIR62013.1"/>
    </source>
</evidence>
<reference evidence="2 3" key="1">
    <citation type="submission" date="2015-01" db="EMBL/GenBank/DDBJ databases">
        <title>Sequencing and annotation of Micromonospora carbonacea strain JXNU-1 genome.</title>
        <authorList>
            <person name="Long Z."/>
            <person name="Huang Y."/>
            <person name="Jiang Y."/>
        </authorList>
    </citation>
    <scope>NUCLEOTIDE SEQUENCE [LARGE SCALE GENOMIC DNA]</scope>
    <source>
        <strain evidence="2 3">JXNU-1</strain>
    </source>
</reference>
<dbReference type="PATRIC" id="fig|47853.6.peg.6683"/>
<feature type="transmembrane region" description="Helical" evidence="1">
    <location>
        <begin position="53"/>
        <end position="75"/>
    </location>
</feature>
<feature type="transmembrane region" description="Helical" evidence="1">
    <location>
        <begin position="26"/>
        <end position="47"/>
    </location>
</feature>
<protein>
    <recommendedName>
        <fullName evidence="4">DUF4233 domain-containing protein</fullName>
    </recommendedName>
</protein>
<evidence type="ECO:0000256" key="1">
    <source>
        <dbReference type="SAM" id="Phobius"/>
    </source>
</evidence>
<dbReference type="EMBL" id="JXSX01000003">
    <property type="protein sequence ID" value="KIR62013.1"/>
    <property type="molecule type" value="Genomic_DNA"/>
</dbReference>
<keyword evidence="1" id="KW-1133">Transmembrane helix</keyword>
<gene>
    <name evidence="2" type="ORF">TK50_31885</name>
</gene>
<organism evidence="2 3">
    <name type="scientific">Micromonospora haikouensis</name>
    <dbReference type="NCBI Taxonomy" id="686309"/>
    <lineage>
        <taxon>Bacteria</taxon>
        <taxon>Bacillati</taxon>
        <taxon>Actinomycetota</taxon>
        <taxon>Actinomycetes</taxon>
        <taxon>Micromonosporales</taxon>
        <taxon>Micromonosporaceae</taxon>
        <taxon>Micromonospora</taxon>
    </lineage>
</organism>
<dbReference type="AlphaFoldDB" id="A0A0D0VML8"/>
<dbReference type="GeneID" id="301308602"/>